<protein>
    <submittedName>
        <fullName evidence="3">UBX domain-containing protein</fullName>
    </submittedName>
</protein>
<feature type="compositionally biased region" description="Polar residues" evidence="1">
    <location>
        <begin position="1"/>
        <end position="11"/>
    </location>
</feature>
<reference evidence="3" key="1">
    <citation type="submission" date="2016-11" db="UniProtKB">
        <authorList>
            <consortium name="WormBaseParasite"/>
        </authorList>
    </citation>
    <scope>IDENTIFICATION</scope>
</reference>
<evidence type="ECO:0000313" key="2">
    <source>
        <dbReference type="Proteomes" id="UP000095280"/>
    </source>
</evidence>
<proteinExistence type="predicted"/>
<name>A0A1I8JH24_9PLAT</name>
<keyword evidence="2" id="KW-1185">Reference proteome</keyword>
<dbReference type="AlphaFoldDB" id="A0A1I8JH24"/>
<organism evidence="2 3">
    <name type="scientific">Macrostomum lignano</name>
    <dbReference type="NCBI Taxonomy" id="282301"/>
    <lineage>
        <taxon>Eukaryota</taxon>
        <taxon>Metazoa</taxon>
        <taxon>Spiralia</taxon>
        <taxon>Lophotrochozoa</taxon>
        <taxon>Platyhelminthes</taxon>
        <taxon>Rhabditophora</taxon>
        <taxon>Macrostomorpha</taxon>
        <taxon>Macrostomida</taxon>
        <taxon>Macrostomidae</taxon>
        <taxon>Macrostomum</taxon>
    </lineage>
</organism>
<dbReference type="Proteomes" id="UP000095280">
    <property type="component" value="Unplaced"/>
</dbReference>
<evidence type="ECO:0000313" key="3">
    <source>
        <dbReference type="WBParaSite" id="maker-uti_cns_0047998-snap-gene-0.8-mRNA-1"/>
    </source>
</evidence>
<accession>A0A1I8JH24</accession>
<dbReference type="WBParaSite" id="maker-uti_cns_0047998-snap-gene-0.8-mRNA-1">
    <property type="protein sequence ID" value="maker-uti_cns_0047998-snap-gene-0.8-mRNA-1"/>
    <property type="gene ID" value="maker-uti_cns_0047998-snap-gene-0.8"/>
</dbReference>
<feature type="region of interest" description="Disordered" evidence="1">
    <location>
        <begin position="1"/>
        <end position="43"/>
    </location>
</feature>
<sequence>MSGYQSSTSNYRVRKPQHRVPNGDESSIASDSRRSSCNADGSDDDGSVITGALNELRVQCPNCAHRFPLSEGLLMADPADDETAAAAADTSPAAAGTAANAMMEPTTGFGGPSGSVESLANDFATSGNETLLRVAPESDSATQPVSRCFQILNWTVEQLEKVICDPNDRRIRKISSITQCDIEVRSEMAQSRFGAPKNFCILRANQPVSIEQCQNLLKRQLSWVMKPRAQDSEITR</sequence>
<evidence type="ECO:0000256" key="1">
    <source>
        <dbReference type="SAM" id="MobiDB-lite"/>
    </source>
</evidence>